<proteinExistence type="predicted"/>
<keyword evidence="1" id="KW-0812">Transmembrane</keyword>
<evidence type="ECO:0000313" key="2">
    <source>
        <dbReference type="EMBL" id="GAA1913686.1"/>
    </source>
</evidence>
<reference evidence="2 3" key="1">
    <citation type="journal article" date="2019" name="Int. J. Syst. Evol. Microbiol.">
        <title>The Global Catalogue of Microorganisms (GCM) 10K type strain sequencing project: providing services to taxonomists for standard genome sequencing and annotation.</title>
        <authorList>
            <consortium name="The Broad Institute Genomics Platform"/>
            <consortium name="The Broad Institute Genome Sequencing Center for Infectious Disease"/>
            <person name="Wu L."/>
            <person name="Ma J."/>
        </authorList>
    </citation>
    <scope>NUCLEOTIDE SEQUENCE [LARGE SCALE GENOMIC DNA]</scope>
    <source>
        <strain evidence="2 3">JCM 14900</strain>
    </source>
</reference>
<dbReference type="Proteomes" id="UP001501343">
    <property type="component" value="Unassembled WGS sequence"/>
</dbReference>
<feature type="transmembrane region" description="Helical" evidence="1">
    <location>
        <begin position="69"/>
        <end position="88"/>
    </location>
</feature>
<comment type="caution">
    <text evidence="2">The sequence shown here is derived from an EMBL/GenBank/DDBJ whole genome shotgun (WGS) entry which is preliminary data.</text>
</comment>
<keyword evidence="1" id="KW-0472">Membrane</keyword>
<protein>
    <recommendedName>
        <fullName evidence="4">MFS transporter permease</fullName>
    </recommendedName>
</protein>
<evidence type="ECO:0000313" key="3">
    <source>
        <dbReference type="Proteomes" id="UP001501343"/>
    </source>
</evidence>
<gene>
    <name evidence="2" type="ORF">GCM10009775_02950</name>
</gene>
<name>A0ABN2P6M5_9MICO</name>
<dbReference type="RefSeq" id="WP_248149132.1">
    <property type="nucleotide sequence ID" value="NZ_BAAAOF010000001.1"/>
</dbReference>
<sequence>MWLRRGFFGWLLPAAFVLPLWLFIGWAVTGAGGWAFLWMVFAVPGVFVWQLILTLLVRARGTVRAQRAVSWWDVLGFTVWHLLVIALGFFNPAWWTPVLIVAVLVGLGLFWGELAQLWREARPTSILLRTNDGVGYIPPTPTSEPAAERPEIIVVTENRRPTDA</sequence>
<organism evidence="2 3">
    <name type="scientific">Microbacterium aoyamense</name>
    <dbReference type="NCBI Taxonomy" id="344166"/>
    <lineage>
        <taxon>Bacteria</taxon>
        <taxon>Bacillati</taxon>
        <taxon>Actinomycetota</taxon>
        <taxon>Actinomycetes</taxon>
        <taxon>Micrococcales</taxon>
        <taxon>Microbacteriaceae</taxon>
        <taxon>Microbacterium</taxon>
    </lineage>
</organism>
<feature type="transmembrane region" description="Helical" evidence="1">
    <location>
        <begin position="34"/>
        <end position="57"/>
    </location>
</feature>
<evidence type="ECO:0000256" key="1">
    <source>
        <dbReference type="SAM" id="Phobius"/>
    </source>
</evidence>
<keyword evidence="1" id="KW-1133">Transmembrane helix</keyword>
<feature type="transmembrane region" description="Helical" evidence="1">
    <location>
        <begin position="7"/>
        <end position="28"/>
    </location>
</feature>
<keyword evidence="3" id="KW-1185">Reference proteome</keyword>
<dbReference type="EMBL" id="BAAAOF010000001">
    <property type="protein sequence ID" value="GAA1913686.1"/>
    <property type="molecule type" value="Genomic_DNA"/>
</dbReference>
<feature type="transmembrane region" description="Helical" evidence="1">
    <location>
        <begin position="94"/>
        <end position="112"/>
    </location>
</feature>
<evidence type="ECO:0008006" key="4">
    <source>
        <dbReference type="Google" id="ProtNLM"/>
    </source>
</evidence>
<accession>A0ABN2P6M5</accession>